<dbReference type="EMBL" id="KN847045">
    <property type="protein sequence ID" value="KIW24397.1"/>
    <property type="molecule type" value="Genomic_DNA"/>
</dbReference>
<dbReference type="STRING" id="569365.A0A0D2AHM3"/>
<keyword evidence="2" id="KW-0479">Metal-binding</keyword>
<dbReference type="SUPFAM" id="SSF51556">
    <property type="entry name" value="Metallo-dependent hydrolases"/>
    <property type="match status" value="1"/>
</dbReference>
<accession>A0A0D2AHM3</accession>
<evidence type="ECO:0000256" key="6">
    <source>
        <dbReference type="ARBA" id="ARBA00036832"/>
    </source>
</evidence>
<organism evidence="10 11">
    <name type="scientific">Cladophialophora immunda</name>
    <dbReference type="NCBI Taxonomy" id="569365"/>
    <lineage>
        <taxon>Eukaryota</taxon>
        <taxon>Fungi</taxon>
        <taxon>Dikarya</taxon>
        <taxon>Ascomycota</taxon>
        <taxon>Pezizomycotina</taxon>
        <taxon>Eurotiomycetes</taxon>
        <taxon>Chaetothyriomycetidae</taxon>
        <taxon>Chaetothyriales</taxon>
        <taxon>Herpotrichiellaceae</taxon>
        <taxon>Cladophialophora</taxon>
    </lineage>
</organism>
<dbReference type="GeneID" id="27349309"/>
<evidence type="ECO:0000256" key="3">
    <source>
        <dbReference type="ARBA" id="ARBA00022793"/>
    </source>
</evidence>
<evidence type="ECO:0000313" key="11">
    <source>
        <dbReference type="Proteomes" id="UP000054466"/>
    </source>
</evidence>
<dbReference type="AlphaFoldDB" id="A0A0D2AHM3"/>
<sequence length="322" mass="35453">MMIDTHHHFVPDFYAKAVEEAGGDPSGWHVPSWSTEASEASLAQNQATTAILSLTAPGAAIAPSTEGSRALARRANEFCAQVRDAQPAAFGFFAALPDLLDTEGALAEVAHALDTLGADGVTLFTRYGPGPCYLGHREFDAVWAALDARAATVFVHPTHPVDTRRAHPALLQPSVDYPHETTRAAMDLLLAGNRRRFPRCKVILSHAGGTLPWLLPRTIYSRRGLAAEQIPDGVTYEQMMADFRSFYFDLALSTSHRGLDLLLAAVPHDHITYGSDFPYAPSTSISNFRADLESYPMDKELREKIYFRNALALLPRLRQYFE</sequence>
<reference evidence="10 11" key="1">
    <citation type="submission" date="2015-01" db="EMBL/GenBank/DDBJ databases">
        <title>The Genome Sequence of Cladophialophora immunda CBS83496.</title>
        <authorList>
            <consortium name="The Broad Institute Genomics Platform"/>
            <person name="Cuomo C."/>
            <person name="de Hoog S."/>
            <person name="Gorbushina A."/>
            <person name="Stielow B."/>
            <person name="Teixiera M."/>
            <person name="Abouelleil A."/>
            <person name="Chapman S.B."/>
            <person name="Priest M."/>
            <person name="Young S.K."/>
            <person name="Wortman J."/>
            <person name="Nusbaum C."/>
            <person name="Birren B."/>
        </authorList>
    </citation>
    <scope>NUCLEOTIDE SEQUENCE [LARGE SCALE GENOMIC DNA]</scope>
    <source>
        <strain evidence="10 11">CBS 83496</strain>
    </source>
</reference>
<dbReference type="GO" id="GO:0047596">
    <property type="term" value="F:6-methylsalicylate decarboxylase activity"/>
    <property type="evidence" value="ECO:0007669"/>
    <property type="project" value="UniProtKB-EC"/>
</dbReference>
<comment type="catalytic activity">
    <reaction evidence="6">
        <text>6-methylsalicylate + H(+) = 3-methylphenol + CO2</text>
        <dbReference type="Rhea" id="RHEA:23112"/>
        <dbReference type="ChEBI" id="CHEBI:15378"/>
        <dbReference type="ChEBI" id="CHEBI:16526"/>
        <dbReference type="ChEBI" id="CHEBI:17231"/>
        <dbReference type="ChEBI" id="CHEBI:36658"/>
        <dbReference type="EC" id="4.1.1.52"/>
    </reaction>
    <physiologicalReaction direction="left-to-right" evidence="6">
        <dbReference type="Rhea" id="RHEA:23113"/>
    </physiologicalReaction>
</comment>
<evidence type="ECO:0000256" key="7">
    <source>
        <dbReference type="ARBA" id="ARBA00038889"/>
    </source>
</evidence>
<keyword evidence="3 8" id="KW-0210">Decarboxylase</keyword>
<dbReference type="Proteomes" id="UP000054466">
    <property type="component" value="Unassembled WGS sequence"/>
</dbReference>
<comment type="similarity">
    <text evidence="1">Belongs to the metallo-dependent hydrolases superfamily. ACMSD family.</text>
</comment>
<proteinExistence type="inferred from homology"/>
<name>A0A0D2AHM3_9EURO</name>
<dbReference type="InterPro" id="IPR006680">
    <property type="entry name" value="Amidohydro-rel"/>
</dbReference>
<dbReference type="PANTHER" id="PTHR21240:SF29">
    <property type="entry name" value="AMIDOHYDROLASE-RELATED DOMAIN-CONTAINING PROTEIN"/>
    <property type="match status" value="1"/>
</dbReference>
<evidence type="ECO:0000256" key="8">
    <source>
        <dbReference type="RuleBase" id="RU366045"/>
    </source>
</evidence>
<dbReference type="EC" id="4.1.1.52" evidence="7"/>
<keyword evidence="4" id="KW-0862">Zinc</keyword>
<dbReference type="Pfam" id="PF04909">
    <property type="entry name" value="Amidohydro_2"/>
    <property type="match status" value="1"/>
</dbReference>
<evidence type="ECO:0000256" key="2">
    <source>
        <dbReference type="ARBA" id="ARBA00022723"/>
    </source>
</evidence>
<evidence type="ECO:0000256" key="5">
    <source>
        <dbReference type="ARBA" id="ARBA00023239"/>
    </source>
</evidence>
<feature type="domain" description="Amidohydrolase-related" evidence="9">
    <location>
        <begin position="3"/>
        <end position="315"/>
    </location>
</feature>
<evidence type="ECO:0000259" key="9">
    <source>
        <dbReference type="Pfam" id="PF04909"/>
    </source>
</evidence>
<keyword evidence="5 8" id="KW-0456">Lyase</keyword>
<dbReference type="InterPro" id="IPR032465">
    <property type="entry name" value="ACMSD"/>
</dbReference>
<dbReference type="OrthoDB" id="2832284at2759"/>
<dbReference type="GO" id="GO:0016787">
    <property type="term" value="F:hydrolase activity"/>
    <property type="evidence" value="ECO:0007669"/>
    <property type="project" value="InterPro"/>
</dbReference>
<evidence type="ECO:0000256" key="4">
    <source>
        <dbReference type="ARBA" id="ARBA00022833"/>
    </source>
</evidence>
<dbReference type="RefSeq" id="XP_016244613.1">
    <property type="nucleotide sequence ID" value="XM_016397422.1"/>
</dbReference>
<dbReference type="PANTHER" id="PTHR21240">
    <property type="entry name" value="2-AMINO-3-CARBOXYLMUCONATE-6-SEMIALDEHYDE DECARBOXYLASE"/>
    <property type="match status" value="1"/>
</dbReference>
<gene>
    <name evidence="10" type="ORF">PV07_10115</name>
</gene>
<evidence type="ECO:0000256" key="1">
    <source>
        <dbReference type="ARBA" id="ARBA00005871"/>
    </source>
</evidence>
<keyword evidence="11" id="KW-1185">Reference proteome</keyword>
<dbReference type="GO" id="GO:0019748">
    <property type="term" value="P:secondary metabolic process"/>
    <property type="evidence" value="ECO:0007669"/>
    <property type="project" value="TreeGrafter"/>
</dbReference>
<dbReference type="VEuPathDB" id="FungiDB:PV07_10115"/>
<evidence type="ECO:0000313" key="10">
    <source>
        <dbReference type="EMBL" id="KIW24397.1"/>
    </source>
</evidence>
<dbReference type="InterPro" id="IPR032466">
    <property type="entry name" value="Metal_Hydrolase"/>
</dbReference>
<dbReference type="GO" id="GO:0046872">
    <property type="term" value="F:metal ion binding"/>
    <property type="evidence" value="ECO:0007669"/>
    <property type="project" value="UniProtKB-KW"/>
</dbReference>
<dbReference type="Gene3D" id="3.20.20.140">
    <property type="entry name" value="Metal-dependent hydrolases"/>
    <property type="match status" value="1"/>
</dbReference>
<dbReference type="HOGENOM" id="CLU_039329_2_1_1"/>
<dbReference type="GO" id="GO:0005829">
    <property type="term" value="C:cytosol"/>
    <property type="evidence" value="ECO:0007669"/>
    <property type="project" value="TreeGrafter"/>
</dbReference>
<protein>
    <recommendedName>
        <fullName evidence="7">6-methylsalicylate decarboxylase</fullName>
        <ecNumber evidence="7">4.1.1.52</ecNumber>
    </recommendedName>
</protein>